<feature type="transmembrane region" description="Helical" evidence="7">
    <location>
        <begin position="144"/>
        <end position="169"/>
    </location>
</feature>
<evidence type="ECO:0000313" key="9">
    <source>
        <dbReference type="EMBL" id="MDT2769550.1"/>
    </source>
</evidence>
<evidence type="ECO:0000256" key="7">
    <source>
        <dbReference type="SAM" id="Phobius"/>
    </source>
</evidence>
<feature type="transmembrane region" description="Helical" evidence="7">
    <location>
        <begin position="87"/>
        <end position="108"/>
    </location>
</feature>
<dbReference type="RefSeq" id="WP_067624372.1">
    <property type="nucleotide sequence ID" value="NZ_BAAAXL010000001.1"/>
</dbReference>
<evidence type="ECO:0000313" key="10">
    <source>
        <dbReference type="Proteomes" id="UP001180842"/>
    </source>
</evidence>
<evidence type="ECO:0000256" key="4">
    <source>
        <dbReference type="ARBA" id="ARBA00022692"/>
    </source>
</evidence>
<evidence type="ECO:0000256" key="1">
    <source>
        <dbReference type="ARBA" id="ARBA00004651"/>
    </source>
</evidence>
<evidence type="ECO:0000313" key="11">
    <source>
        <dbReference type="Proteomes" id="UP001269061"/>
    </source>
</evidence>
<feature type="transmembrane region" description="Helical" evidence="7">
    <location>
        <begin position="428"/>
        <end position="448"/>
    </location>
</feature>
<gene>
    <name evidence="8" type="ORF">P7H00_01685</name>
    <name evidence="9" type="ORF">P7H46_01710</name>
</gene>
<proteinExistence type="predicted"/>
<dbReference type="AlphaFoldDB" id="A0AAE4L1Q2"/>
<evidence type="ECO:0000256" key="3">
    <source>
        <dbReference type="ARBA" id="ARBA00022475"/>
    </source>
</evidence>
<dbReference type="Gene3D" id="1.20.1740.10">
    <property type="entry name" value="Amino acid/polyamine transporter I"/>
    <property type="match status" value="1"/>
</dbReference>
<feature type="transmembrane region" description="Helical" evidence="7">
    <location>
        <begin position="395"/>
        <end position="416"/>
    </location>
</feature>
<feature type="transmembrane region" description="Helical" evidence="7">
    <location>
        <begin position="12"/>
        <end position="32"/>
    </location>
</feature>
<reference evidence="8 11" key="1">
    <citation type="submission" date="2023-03" db="EMBL/GenBank/DDBJ databases">
        <authorList>
            <person name="Shen W."/>
            <person name="Cai J."/>
        </authorList>
    </citation>
    <scope>NUCLEOTIDE SEQUENCE</scope>
    <source>
        <strain evidence="8">P69-2</strain>
        <strain evidence="9 11">Y59</strain>
    </source>
</reference>
<evidence type="ECO:0000313" key="8">
    <source>
        <dbReference type="EMBL" id="MDT2735843.1"/>
    </source>
</evidence>
<feature type="transmembrane region" description="Helical" evidence="7">
    <location>
        <begin position="225"/>
        <end position="248"/>
    </location>
</feature>
<name>A0AAE4L1Q2_9ENTE</name>
<keyword evidence="2" id="KW-0813">Transport</keyword>
<dbReference type="EMBL" id="JARQAI010000001">
    <property type="protein sequence ID" value="MDT2735843.1"/>
    <property type="molecule type" value="Genomic_DNA"/>
</dbReference>
<dbReference type="GO" id="GO:0005886">
    <property type="term" value="C:plasma membrane"/>
    <property type="evidence" value="ECO:0007669"/>
    <property type="project" value="UniProtKB-SubCell"/>
</dbReference>
<comment type="subcellular location">
    <subcellularLocation>
        <location evidence="1">Cell membrane</location>
        <topology evidence="1">Multi-pass membrane protein</topology>
    </subcellularLocation>
</comment>
<dbReference type="PANTHER" id="PTHR42770:SF15">
    <property type="entry name" value="GLUTAMATE_GAMMA-AMINOBUTYRATE ANTIPORTER-RELATED"/>
    <property type="match status" value="1"/>
</dbReference>
<keyword evidence="11" id="KW-1185">Reference proteome</keyword>
<feature type="transmembrane region" description="Helical" evidence="7">
    <location>
        <begin position="189"/>
        <end position="213"/>
    </location>
</feature>
<sequence length="473" mass="51936">MEAKKKKFSLMSAILSVICVVFVAEAAAPVAAIGNSQFFWWIFLLITFLLPYGLISSELGTTYIGDGGIYDWVTQAFGHRWGSRVSWYYWINYPLWLASLAVVCPDLLTTITGIEFSTIPAILIELVFIWVIVWISFYPVADSVWILNGAAVIKMLLAILIGALGLYTFATKGAANEFTLASLLPSFNLNSLSFISVIIFNLLGFEVICTFADDMENPKKQIPQAIIAGGLVIAAIYIFSAFGIGVAIPTDQISTGSGLMDSFKLLTGSTGGWFIIAMAFLFLLTLFGNMISWSLGVNNTACYAAENGDMPKIFAKRGGKDEMPIGAAIMNGIVATVVVVIAPILPNQDLFWAFFSLNLVMFLMSYVPVFPAFYKLRKSDPDTPRPFKVGGSDTVLKILVALPMIMIVISLIFTALPLQFDAESLSQQLPITIGAIVFTLFGEAIIWMKKIKKEGVIYHGKENREDNTETRRV</sequence>
<keyword evidence="6 7" id="KW-0472">Membrane</keyword>
<feature type="transmembrane region" description="Helical" evidence="7">
    <location>
        <begin position="351"/>
        <end position="374"/>
    </location>
</feature>
<dbReference type="Proteomes" id="UP001269061">
    <property type="component" value="Unassembled WGS sequence"/>
</dbReference>
<dbReference type="Proteomes" id="UP001180842">
    <property type="component" value="Unassembled WGS sequence"/>
</dbReference>
<feature type="transmembrane region" description="Helical" evidence="7">
    <location>
        <begin position="325"/>
        <end position="345"/>
    </location>
</feature>
<dbReference type="GO" id="GO:0022857">
    <property type="term" value="F:transmembrane transporter activity"/>
    <property type="evidence" value="ECO:0007669"/>
    <property type="project" value="InterPro"/>
</dbReference>
<feature type="transmembrane region" description="Helical" evidence="7">
    <location>
        <begin position="268"/>
        <end position="287"/>
    </location>
</feature>
<dbReference type="InterPro" id="IPR002293">
    <property type="entry name" value="AA/rel_permease1"/>
</dbReference>
<feature type="transmembrane region" description="Helical" evidence="7">
    <location>
        <begin position="114"/>
        <end position="137"/>
    </location>
</feature>
<dbReference type="PANTHER" id="PTHR42770">
    <property type="entry name" value="AMINO ACID TRANSPORTER-RELATED"/>
    <property type="match status" value="1"/>
</dbReference>
<evidence type="ECO:0000256" key="5">
    <source>
        <dbReference type="ARBA" id="ARBA00022989"/>
    </source>
</evidence>
<dbReference type="Pfam" id="PF13520">
    <property type="entry name" value="AA_permease_2"/>
    <property type="match status" value="1"/>
</dbReference>
<accession>A0AAE4L1Q2</accession>
<keyword evidence="4 7" id="KW-0812">Transmembrane</keyword>
<dbReference type="EMBL" id="JARQAZ010000001">
    <property type="protein sequence ID" value="MDT2769550.1"/>
    <property type="molecule type" value="Genomic_DNA"/>
</dbReference>
<keyword evidence="3" id="KW-1003">Cell membrane</keyword>
<protein>
    <submittedName>
        <fullName evidence="8">APC family permease</fullName>
    </submittedName>
</protein>
<organism evidence="8 10">
    <name type="scientific">Enterococcus pseudoavium</name>
    <dbReference type="NCBI Taxonomy" id="44007"/>
    <lineage>
        <taxon>Bacteria</taxon>
        <taxon>Bacillati</taxon>
        <taxon>Bacillota</taxon>
        <taxon>Bacilli</taxon>
        <taxon>Lactobacillales</taxon>
        <taxon>Enterococcaceae</taxon>
        <taxon>Enterococcus</taxon>
    </lineage>
</organism>
<evidence type="ECO:0000256" key="6">
    <source>
        <dbReference type="ARBA" id="ARBA00023136"/>
    </source>
</evidence>
<dbReference type="InterPro" id="IPR050367">
    <property type="entry name" value="APC_superfamily"/>
</dbReference>
<dbReference type="PIRSF" id="PIRSF006060">
    <property type="entry name" value="AA_transporter"/>
    <property type="match status" value="1"/>
</dbReference>
<evidence type="ECO:0000256" key="2">
    <source>
        <dbReference type="ARBA" id="ARBA00022448"/>
    </source>
</evidence>
<comment type="caution">
    <text evidence="8">The sequence shown here is derived from an EMBL/GenBank/DDBJ whole genome shotgun (WGS) entry which is preliminary data.</text>
</comment>
<feature type="transmembrane region" description="Helical" evidence="7">
    <location>
        <begin position="38"/>
        <end position="55"/>
    </location>
</feature>
<keyword evidence="5 7" id="KW-1133">Transmembrane helix</keyword>